<dbReference type="PANTHER" id="PTHR43016">
    <property type="entry name" value="PRESEQUENCE PROTEASE"/>
    <property type="match status" value="1"/>
</dbReference>
<evidence type="ECO:0000313" key="1">
    <source>
        <dbReference type="EMBL" id="CCO26897.1"/>
    </source>
</evidence>
<accession>M5BT38</accession>
<dbReference type="Proteomes" id="UP000012065">
    <property type="component" value="Unassembled WGS sequence"/>
</dbReference>
<sequence>MLTSFPVPDVKSISWIPVQSARNDPFSSKSEKKNELSEHLDKDSVELPYFVQYDHVQSDFVTISAYLSTTSLPEHLRPYVSLYLGSFFALPVTRLDGTKISHEDLIKKLDEVTVAYDANCGISGYFADTIRVSIKAEISQYDAVVSLLRDLLYSPEYVKDR</sequence>
<dbReference type="HOGENOM" id="CLU_1644874_0_0_1"/>
<dbReference type="EMBL" id="CAOJ01001180">
    <property type="protein sequence ID" value="CCO26897.1"/>
    <property type="molecule type" value="Genomic_DNA"/>
</dbReference>
<dbReference type="SUPFAM" id="SSF63411">
    <property type="entry name" value="LuxS/MPP-like metallohydrolase"/>
    <property type="match status" value="1"/>
</dbReference>
<name>M5BT38_THACB</name>
<gene>
    <name evidence="1" type="ORF">BN14_00929</name>
</gene>
<dbReference type="InterPro" id="IPR011249">
    <property type="entry name" value="Metalloenz_LuxS/M16"/>
</dbReference>
<proteinExistence type="predicted"/>
<evidence type="ECO:0000313" key="2">
    <source>
        <dbReference type="Proteomes" id="UP000012065"/>
    </source>
</evidence>
<protein>
    <submittedName>
        <fullName evidence="1">Uncharacterized protein</fullName>
    </submittedName>
</protein>
<dbReference type="PANTHER" id="PTHR43016:SF16">
    <property type="entry name" value="METALLOPROTEASE, PUTATIVE (AFU_ORTHOLOGUE AFUA_4G07610)-RELATED"/>
    <property type="match status" value="1"/>
</dbReference>
<organism evidence="1 2">
    <name type="scientific">Thanatephorus cucumeris (strain AG1-IB / isolate 7/3/14)</name>
    <name type="common">Lettuce bottom rot fungus</name>
    <name type="synonym">Rhizoctonia solani</name>
    <dbReference type="NCBI Taxonomy" id="1108050"/>
    <lineage>
        <taxon>Eukaryota</taxon>
        <taxon>Fungi</taxon>
        <taxon>Dikarya</taxon>
        <taxon>Basidiomycota</taxon>
        <taxon>Agaricomycotina</taxon>
        <taxon>Agaricomycetes</taxon>
        <taxon>Cantharellales</taxon>
        <taxon>Ceratobasidiaceae</taxon>
        <taxon>Rhizoctonia</taxon>
        <taxon>Rhizoctonia solani AG-1</taxon>
    </lineage>
</organism>
<comment type="caution">
    <text evidence="1">The sequence shown here is derived from an EMBL/GenBank/DDBJ whole genome shotgun (WGS) entry which is preliminary data.</text>
</comment>
<reference evidence="1 2" key="1">
    <citation type="journal article" date="2013" name="J. Biotechnol.">
        <title>Establishment and interpretation of the genome sequence of the phytopathogenic fungus Rhizoctonia solani AG1-IB isolate 7/3/14.</title>
        <authorList>
            <person name="Wibberg D.W."/>
            <person name="Jelonek L.J."/>
            <person name="Rupp O.R."/>
            <person name="Hennig M.H."/>
            <person name="Eikmeyer F.E."/>
            <person name="Goesmann A.G."/>
            <person name="Hartmann A.H."/>
            <person name="Borriss R.B."/>
            <person name="Grosch R.G."/>
            <person name="Puehler A.P."/>
            <person name="Schlueter A.S."/>
        </authorList>
    </citation>
    <scope>NUCLEOTIDE SEQUENCE [LARGE SCALE GENOMIC DNA]</scope>
    <source>
        <strain evidence="2">AG1-IB / isolate 7/3/14</strain>
    </source>
</reference>
<dbReference type="AlphaFoldDB" id="M5BT38"/>
<dbReference type="GO" id="GO:0046872">
    <property type="term" value="F:metal ion binding"/>
    <property type="evidence" value="ECO:0007669"/>
    <property type="project" value="InterPro"/>
</dbReference>
<dbReference type="Gene3D" id="3.30.830.10">
    <property type="entry name" value="Metalloenzyme, LuxS/M16 peptidase-like"/>
    <property type="match status" value="1"/>
</dbReference>